<dbReference type="InterPro" id="IPR043128">
    <property type="entry name" value="Rev_trsase/Diguanyl_cyclase"/>
</dbReference>
<dbReference type="Gene3D" id="3.30.70.270">
    <property type="match status" value="1"/>
</dbReference>
<feature type="non-terminal residue" evidence="2">
    <location>
        <position position="221"/>
    </location>
</feature>
<accession>A0A0B7BR02</accession>
<reference evidence="2" key="1">
    <citation type="submission" date="2014-12" db="EMBL/GenBank/DDBJ databases">
        <title>Insight into the proteome of Arion vulgaris.</title>
        <authorList>
            <person name="Aradska J."/>
            <person name="Bulat T."/>
            <person name="Smidak R."/>
            <person name="Sarate P."/>
            <person name="Gangsoo J."/>
            <person name="Sialana F."/>
            <person name="Bilban M."/>
            <person name="Lubec G."/>
        </authorList>
    </citation>
    <scope>NUCLEOTIDE SEQUENCE</scope>
    <source>
        <tissue evidence="2">Skin</tissue>
    </source>
</reference>
<dbReference type="EMBL" id="HACG01048844">
    <property type="protein sequence ID" value="CEK95709.1"/>
    <property type="molecule type" value="Transcribed_RNA"/>
</dbReference>
<dbReference type="InterPro" id="IPR000477">
    <property type="entry name" value="RT_dom"/>
</dbReference>
<feature type="domain" description="Reverse transcriptase" evidence="1">
    <location>
        <begin position="1"/>
        <end position="221"/>
    </location>
</feature>
<protein>
    <recommendedName>
        <fullName evidence="1">Reverse transcriptase domain-containing protein</fullName>
    </recommendedName>
</protein>
<name>A0A0B7BR02_9EUPU</name>
<dbReference type="InterPro" id="IPR043502">
    <property type="entry name" value="DNA/RNA_pol_sf"/>
</dbReference>
<dbReference type="Pfam" id="PF00078">
    <property type="entry name" value="RVT_1"/>
    <property type="match status" value="1"/>
</dbReference>
<gene>
    <name evidence="2" type="primary">ORF208399</name>
</gene>
<evidence type="ECO:0000259" key="1">
    <source>
        <dbReference type="PROSITE" id="PS50878"/>
    </source>
</evidence>
<sequence>MCHLENDHILPDTLGSYRPMKGTWDNAGTFAYDVYEGFQSKQETVAVAIDLEDAYNKVNFSIMVRSLIKCEVNPWLVNWIAASLMERTVALRLGTWTSDPARICPGLPQGSPLSPVLFNIYTANVAKIQPTGLGRTLTFADDILIYRTGSDRREMVDDIQKTLHTISGWCRESRSQVNPEKACMLWCSLNNHIVKADLPCVIFDEHTIERRDRLRYLGITF</sequence>
<dbReference type="PROSITE" id="PS50878">
    <property type="entry name" value="RT_POL"/>
    <property type="match status" value="1"/>
</dbReference>
<dbReference type="PANTHER" id="PTHR19446">
    <property type="entry name" value="REVERSE TRANSCRIPTASES"/>
    <property type="match status" value="1"/>
</dbReference>
<dbReference type="AlphaFoldDB" id="A0A0B7BR02"/>
<organism evidence="2">
    <name type="scientific">Arion vulgaris</name>
    <dbReference type="NCBI Taxonomy" id="1028688"/>
    <lineage>
        <taxon>Eukaryota</taxon>
        <taxon>Metazoa</taxon>
        <taxon>Spiralia</taxon>
        <taxon>Lophotrochozoa</taxon>
        <taxon>Mollusca</taxon>
        <taxon>Gastropoda</taxon>
        <taxon>Heterobranchia</taxon>
        <taxon>Euthyneura</taxon>
        <taxon>Panpulmonata</taxon>
        <taxon>Eupulmonata</taxon>
        <taxon>Stylommatophora</taxon>
        <taxon>Helicina</taxon>
        <taxon>Arionoidea</taxon>
        <taxon>Arionidae</taxon>
        <taxon>Arion</taxon>
    </lineage>
</organism>
<evidence type="ECO:0000313" key="2">
    <source>
        <dbReference type="EMBL" id="CEK95709.1"/>
    </source>
</evidence>
<proteinExistence type="predicted"/>
<dbReference type="SUPFAM" id="SSF56672">
    <property type="entry name" value="DNA/RNA polymerases"/>
    <property type="match status" value="1"/>
</dbReference>